<dbReference type="InterPro" id="IPR017941">
    <property type="entry name" value="Rieske_2Fe-2S"/>
</dbReference>
<proteinExistence type="predicted"/>
<comment type="caution">
    <text evidence="6">The sequence shown here is derived from an EMBL/GenBank/DDBJ whole genome shotgun (WGS) entry which is preliminary data.</text>
</comment>
<name>A0ABD5PCI3_9EURY</name>
<dbReference type="PANTHER" id="PTHR40261:SF1">
    <property type="entry name" value="RIESKE DOMAIN-CONTAINING PROTEIN"/>
    <property type="match status" value="1"/>
</dbReference>
<evidence type="ECO:0000259" key="5">
    <source>
        <dbReference type="PROSITE" id="PS51296"/>
    </source>
</evidence>
<dbReference type="PANTHER" id="PTHR40261">
    <property type="match status" value="1"/>
</dbReference>
<dbReference type="SUPFAM" id="SSF50022">
    <property type="entry name" value="ISP domain"/>
    <property type="match status" value="1"/>
</dbReference>
<accession>A0ABD5PCI3</accession>
<dbReference type="PROSITE" id="PS51296">
    <property type="entry name" value="RIESKE"/>
    <property type="match status" value="1"/>
</dbReference>
<keyword evidence="1" id="KW-0001">2Fe-2S</keyword>
<evidence type="ECO:0000256" key="3">
    <source>
        <dbReference type="ARBA" id="ARBA00023004"/>
    </source>
</evidence>
<dbReference type="AlphaFoldDB" id="A0ABD5PCI3"/>
<dbReference type="RefSeq" id="WP_267623644.1">
    <property type="nucleotide sequence ID" value="NZ_JAODIW010000008.1"/>
</dbReference>
<evidence type="ECO:0000256" key="2">
    <source>
        <dbReference type="ARBA" id="ARBA00022723"/>
    </source>
</evidence>
<dbReference type="InterPro" id="IPR036922">
    <property type="entry name" value="Rieske_2Fe-2S_sf"/>
</dbReference>
<gene>
    <name evidence="6" type="ORF">ACFO0N_11585</name>
</gene>
<evidence type="ECO:0000256" key="1">
    <source>
        <dbReference type="ARBA" id="ARBA00022714"/>
    </source>
</evidence>
<reference evidence="6 7" key="1">
    <citation type="journal article" date="2019" name="Int. J. Syst. Evol. Microbiol.">
        <title>The Global Catalogue of Microorganisms (GCM) 10K type strain sequencing project: providing services to taxonomists for standard genome sequencing and annotation.</title>
        <authorList>
            <consortium name="The Broad Institute Genomics Platform"/>
            <consortium name="The Broad Institute Genome Sequencing Center for Infectious Disease"/>
            <person name="Wu L."/>
            <person name="Ma J."/>
        </authorList>
    </citation>
    <scope>NUCLEOTIDE SEQUENCE [LARGE SCALE GENOMIC DNA]</scope>
    <source>
        <strain evidence="6 7">CGMCC 1.12553</strain>
    </source>
</reference>
<protein>
    <submittedName>
        <fullName evidence="6">Rieske (2Fe-2S) protein</fullName>
    </submittedName>
</protein>
<dbReference type="CDD" id="cd03467">
    <property type="entry name" value="Rieske"/>
    <property type="match status" value="1"/>
</dbReference>
<evidence type="ECO:0000313" key="7">
    <source>
        <dbReference type="Proteomes" id="UP001595921"/>
    </source>
</evidence>
<evidence type="ECO:0000313" key="6">
    <source>
        <dbReference type="EMBL" id="MFC4358582.1"/>
    </source>
</evidence>
<keyword evidence="4" id="KW-0411">Iron-sulfur</keyword>
<feature type="domain" description="Rieske" evidence="5">
    <location>
        <begin position="7"/>
        <end position="112"/>
    </location>
</feature>
<dbReference type="Gene3D" id="2.102.10.10">
    <property type="entry name" value="Rieske [2Fe-2S] iron-sulphur domain"/>
    <property type="match status" value="1"/>
</dbReference>
<dbReference type="Pfam" id="PF00355">
    <property type="entry name" value="Rieske"/>
    <property type="match status" value="1"/>
</dbReference>
<keyword evidence="7" id="KW-1185">Reference proteome</keyword>
<dbReference type="Proteomes" id="UP001595921">
    <property type="component" value="Unassembled WGS sequence"/>
</dbReference>
<organism evidence="6 7">
    <name type="scientific">Halobium salinum</name>
    <dbReference type="NCBI Taxonomy" id="1364940"/>
    <lineage>
        <taxon>Archaea</taxon>
        <taxon>Methanobacteriati</taxon>
        <taxon>Methanobacteriota</taxon>
        <taxon>Stenosarchaea group</taxon>
        <taxon>Halobacteria</taxon>
        <taxon>Halobacteriales</taxon>
        <taxon>Haloferacaceae</taxon>
        <taxon>Halobium</taxon>
    </lineage>
</organism>
<dbReference type="GO" id="GO:0046872">
    <property type="term" value="F:metal ion binding"/>
    <property type="evidence" value="ECO:0007669"/>
    <property type="project" value="UniProtKB-KW"/>
</dbReference>
<dbReference type="GO" id="GO:0051537">
    <property type="term" value="F:2 iron, 2 sulfur cluster binding"/>
    <property type="evidence" value="ECO:0007669"/>
    <property type="project" value="UniProtKB-KW"/>
</dbReference>
<keyword evidence="2" id="KW-0479">Metal-binding</keyword>
<dbReference type="EMBL" id="JBHSDS010000006">
    <property type="protein sequence ID" value="MFC4358582.1"/>
    <property type="molecule type" value="Genomic_DNA"/>
</dbReference>
<keyword evidence="3" id="KW-0408">Iron</keyword>
<sequence>MELDEDRRVAAVEEVPEEGTLLFTVRDGFDKEEAILTKLSDGSVHAFRNYCMHWTDVRLDKGSGAMVRNGEIVCQKHGATFDQSSGFCDFGPCEGSTLDTVDVTVADDAVYLTDEAYEFEALGPSGEHDLSSGSRIDFTGT</sequence>
<evidence type="ECO:0000256" key="4">
    <source>
        <dbReference type="ARBA" id="ARBA00023014"/>
    </source>
</evidence>